<dbReference type="Proteomes" id="UP000177067">
    <property type="component" value="Unassembled WGS sequence"/>
</dbReference>
<feature type="domain" description="Peptidase M20 dimerisation" evidence="3">
    <location>
        <begin position="175"/>
        <end position="271"/>
    </location>
</feature>
<keyword evidence="2" id="KW-0378">Hydrolase</keyword>
<dbReference type="EMBL" id="MFPS01000009">
    <property type="protein sequence ID" value="OGH58577.1"/>
    <property type="molecule type" value="Genomic_DNA"/>
</dbReference>
<dbReference type="InterPro" id="IPR050072">
    <property type="entry name" value="Peptidase_M20A"/>
</dbReference>
<protein>
    <recommendedName>
        <fullName evidence="3">Peptidase M20 dimerisation domain-containing protein</fullName>
    </recommendedName>
</protein>
<dbReference type="InterPro" id="IPR011650">
    <property type="entry name" value="Peptidase_M20_dimer"/>
</dbReference>
<sequence length="373" mass="41674">MNKENNLNLEKTLVDIVAFKTISGNHEEVKKAYDYIEKLFPVELFDFQYIINNNFLSQVIAFRGVDWRNAKLIINGHIDVIDAPDNDFISRIENNIMYGRGTSDMKAGLVATISAMLRLAQEKKNIDCAFIITSDEEIGGDNGVGKLINEIGSNTKFVLVTDGPRHDQMLITTREKGILWLEVSVAGKASHAARPWLGKNAVHLLLDFLSELRDLVGRDEKDEWKSVITVSKIGTSNSTNNRVPSDAMAVVDIRFTEALANNKEELFEKIKNKTPEGIEVKIISGGGMINTDITNPYMVKLQEAMNISCGKEIPFGYGHAGSDGRFFSEKNIPVALIGTFGANWHAPNEWVDLNSLYSLEKSIFQFISNFDSY</sequence>
<organism evidence="4 5">
    <name type="scientific">Candidatus Magasanikbacteria bacterium RIFCSPHIGHO2_01_FULL_33_34</name>
    <dbReference type="NCBI Taxonomy" id="1798671"/>
    <lineage>
        <taxon>Bacteria</taxon>
        <taxon>Candidatus Magasanikiibacteriota</taxon>
    </lineage>
</organism>
<evidence type="ECO:0000256" key="1">
    <source>
        <dbReference type="ARBA" id="ARBA00022723"/>
    </source>
</evidence>
<dbReference type="InterPro" id="IPR002933">
    <property type="entry name" value="Peptidase_M20"/>
</dbReference>
<evidence type="ECO:0000313" key="5">
    <source>
        <dbReference type="Proteomes" id="UP000177067"/>
    </source>
</evidence>
<dbReference type="GO" id="GO:0046872">
    <property type="term" value="F:metal ion binding"/>
    <property type="evidence" value="ECO:0007669"/>
    <property type="project" value="UniProtKB-KW"/>
</dbReference>
<dbReference type="PANTHER" id="PTHR43808">
    <property type="entry name" value="ACETYLORNITHINE DEACETYLASE"/>
    <property type="match status" value="1"/>
</dbReference>
<dbReference type="Gene3D" id="3.40.630.10">
    <property type="entry name" value="Zn peptidases"/>
    <property type="match status" value="1"/>
</dbReference>
<dbReference type="Pfam" id="PF07687">
    <property type="entry name" value="M20_dimer"/>
    <property type="match status" value="1"/>
</dbReference>
<evidence type="ECO:0000256" key="2">
    <source>
        <dbReference type="ARBA" id="ARBA00022801"/>
    </source>
</evidence>
<evidence type="ECO:0000313" key="4">
    <source>
        <dbReference type="EMBL" id="OGH58577.1"/>
    </source>
</evidence>
<keyword evidence="1" id="KW-0479">Metal-binding</keyword>
<dbReference type="GO" id="GO:0008777">
    <property type="term" value="F:acetylornithine deacetylase activity"/>
    <property type="evidence" value="ECO:0007669"/>
    <property type="project" value="TreeGrafter"/>
</dbReference>
<dbReference type="GO" id="GO:0006526">
    <property type="term" value="P:L-arginine biosynthetic process"/>
    <property type="evidence" value="ECO:0007669"/>
    <property type="project" value="TreeGrafter"/>
</dbReference>
<dbReference type="InterPro" id="IPR036264">
    <property type="entry name" value="Bact_exopeptidase_dim_dom"/>
</dbReference>
<dbReference type="PANTHER" id="PTHR43808:SF31">
    <property type="entry name" value="N-ACETYL-L-CITRULLINE DEACETYLASE"/>
    <property type="match status" value="1"/>
</dbReference>
<proteinExistence type="predicted"/>
<dbReference type="AlphaFoldDB" id="A0A1F6LGQ5"/>
<dbReference type="SUPFAM" id="SSF55031">
    <property type="entry name" value="Bacterial exopeptidase dimerisation domain"/>
    <property type="match status" value="1"/>
</dbReference>
<reference evidence="4 5" key="1">
    <citation type="journal article" date="2016" name="Nat. Commun.">
        <title>Thousands of microbial genomes shed light on interconnected biogeochemical processes in an aquifer system.</title>
        <authorList>
            <person name="Anantharaman K."/>
            <person name="Brown C.T."/>
            <person name="Hug L.A."/>
            <person name="Sharon I."/>
            <person name="Castelle C.J."/>
            <person name="Probst A.J."/>
            <person name="Thomas B.C."/>
            <person name="Singh A."/>
            <person name="Wilkins M.J."/>
            <person name="Karaoz U."/>
            <person name="Brodie E.L."/>
            <person name="Williams K.H."/>
            <person name="Hubbard S.S."/>
            <person name="Banfield J.F."/>
        </authorList>
    </citation>
    <scope>NUCLEOTIDE SEQUENCE [LARGE SCALE GENOMIC DNA]</scope>
</reference>
<dbReference type="SUPFAM" id="SSF53187">
    <property type="entry name" value="Zn-dependent exopeptidases"/>
    <property type="match status" value="1"/>
</dbReference>
<dbReference type="Gene3D" id="3.30.70.360">
    <property type="match status" value="1"/>
</dbReference>
<name>A0A1F6LGQ5_9BACT</name>
<comment type="caution">
    <text evidence="4">The sequence shown here is derived from an EMBL/GenBank/DDBJ whole genome shotgun (WGS) entry which is preliminary data.</text>
</comment>
<gene>
    <name evidence="4" type="ORF">A2725_02645</name>
</gene>
<dbReference type="Pfam" id="PF01546">
    <property type="entry name" value="Peptidase_M20"/>
    <property type="match status" value="1"/>
</dbReference>
<evidence type="ECO:0000259" key="3">
    <source>
        <dbReference type="Pfam" id="PF07687"/>
    </source>
</evidence>
<accession>A0A1F6LGQ5</accession>